<gene>
    <name evidence="1" type="ORF">BS50DRAFT_567690</name>
</gene>
<organism evidence="1 2">
    <name type="scientific">Corynespora cassiicola Philippines</name>
    <dbReference type="NCBI Taxonomy" id="1448308"/>
    <lineage>
        <taxon>Eukaryota</taxon>
        <taxon>Fungi</taxon>
        <taxon>Dikarya</taxon>
        <taxon>Ascomycota</taxon>
        <taxon>Pezizomycotina</taxon>
        <taxon>Dothideomycetes</taxon>
        <taxon>Pleosporomycetidae</taxon>
        <taxon>Pleosporales</taxon>
        <taxon>Corynesporascaceae</taxon>
        <taxon>Corynespora</taxon>
    </lineage>
</organism>
<dbReference type="InterPro" id="IPR009959">
    <property type="entry name" value="Cyclase_SnoaL-like"/>
</dbReference>
<dbReference type="PANTHER" id="PTHR38436:SF3">
    <property type="entry name" value="CARBOXYMETHYLENEBUTENOLIDASE-RELATED"/>
    <property type="match status" value="1"/>
</dbReference>
<dbReference type="EMBL" id="KZ678128">
    <property type="protein sequence ID" value="PSN74931.1"/>
    <property type="molecule type" value="Genomic_DNA"/>
</dbReference>
<evidence type="ECO:0000313" key="2">
    <source>
        <dbReference type="Proteomes" id="UP000240883"/>
    </source>
</evidence>
<evidence type="ECO:0000313" key="1">
    <source>
        <dbReference type="EMBL" id="PSN74931.1"/>
    </source>
</evidence>
<dbReference type="SUPFAM" id="SSF54427">
    <property type="entry name" value="NTF2-like"/>
    <property type="match status" value="1"/>
</dbReference>
<proteinExistence type="predicted"/>
<evidence type="ECO:0008006" key="3">
    <source>
        <dbReference type="Google" id="ProtNLM"/>
    </source>
</evidence>
<dbReference type="PANTHER" id="PTHR38436">
    <property type="entry name" value="POLYKETIDE CYCLASE SNOAL-LIKE DOMAIN"/>
    <property type="match status" value="1"/>
</dbReference>
<dbReference type="GO" id="GO:0030638">
    <property type="term" value="P:polyketide metabolic process"/>
    <property type="evidence" value="ECO:0007669"/>
    <property type="project" value="InterPro"/>
</dbReference>
<sequence length="405" mass="45598">MALQFLANSNGWLSFNHSTPVLYITAEDEDFDVETLRAWRDEGFIVKYIPLGKGGKTYVNTLHHLGDNMSIGERYAIVAFGDAAAICLDVYSEPKTSTSKLCSLVAYYPSSIPDPRQRLSSSFRVLVHLAQGTSPEESTVGVTRRPEVLGIQGKRRTIQKRITPGIGAGGLQSKIEYPVYTYEGVDPGFAEHDLDEYDAVADALAWSRSLSMVRRGFGAEVDIERAWDENEEHKYHSKKVDPLMQTFVAHPTPYVNYTPTMTGGIGEAELKRFYRDYFLTSSPPSFHMRLISRTIGVDRIVDELYIQFKHTCIMPWILPGVKPTNKKVEVVIVSIVGMRAGKVWHERVYWDQASVLFQIGLIDPDEVNEEQKESGLEMLPVSGSEAARKIMDVECEEGNDMIDDW</sequence>
<accession>A0A2T2PBA1</accession>
<dbReference type="OrthoDB" id="5440at2759"/>
<protein>
    <recommendedName>
        <fullName evidence="3">NTF2-like protein</fullName>
    </recommendedName>
</protein>
<reference evidence="1 2" key="1">
    <citation type="journal article" date="2018" name="Front. Microbiol.">
        <title>Genome-Wide Analysis of Corynespora cassiicola Leaf Fall Disease Putative Effectors.</title>
        <authorList>
            <person name="Lopez D."/>
            <person name="Ribeiro S."/>
            <person name="Label P."/>
            <person name="Fumanal B."/>
            <person name="Venisse J.S."/>
            <person name="Kohler A."/>
            <person name="de Oliveira R.R."/>
            <person name="Labutti K."/>
            <person name="Lipzen A."/>
            <person name="Lail K."/>
            <person name="Bauer D."/>
            <person name="Ohm R.A."/>
            <person name="Barry K.W."/>
            <person name="Spatafora J."/>
            <person name="Grigoriev I.V."/>
            <person name="Martin F.M."/>
            <person name="Pujade-Renaud V."/>
        </authorList>
    </citation>
    <scope>NUCLEOTIDE SEQUENCE [LARGE SCALE GENOMIC DNA]</scope>
    <source>
        <strain evidence="1 2">Philippines</strain>
    </source>
</reference>
<dbReference type="Proteomes" id="UP000240883">
    <property type="component" value="Unassembled WGS sequence"/>
</dbReference>
<dbReference type="AlphaFoldDB" id="A0A2T2PBA1"/>
<name>A0A2T2PBA1_CORCC</name>
<dbReference type="STRING" id="1448308.A0A2T2PBA1"/>
<dbReference type="Gene3D" id="3.10.450.50">
    <property type="match status" value="1"/>
</dbReference>
<dbReference type="InterPro" id="IPR032710">
    <property type="entry name" value="NTF2-like_dom_sf"/>
</dbReference>
<keyword evidence="2" id="KW-1185">Reference proteome</keyword>